<proteinExistence type="predicted"/>
<evidence type="ECO:0008006" key="3">
    <source>
        <dbReference type="Google" id="ProtNLM"/>
    </source>
</evidence>
<protein>
    <recommendedName>
        <fullName evidence="3">DUF4177 domain-containing protein</fullName>
    </recommendedName>
</protein>
<evidence type="ECO:0000256" key="1">
    <source>
        <dbReference type="SAM" id="MobiDB-lite"/>
    </source>
</evidence>
<feature type="compositionally biased region" description="Polar residues" evidence="1">
    <location>
        <begin position="136"/>
        <end position="155"/>
    </location>
</feature>
<feature type="region of interest" description="Disordered" evidence="1">
    <location>
        <begin position="136"/>
        <end position="162"/>
    </location>
</feature>
<evidence type="ECO:0000313" key="2">
    <source>
        <dbReference type="EMBL" id="VAW76168.1"/>
    </source>
</evidence>
<organism evidence="2">
    <name type="scientific">hydrothermal vent metagenome</name>
    <dbReference type="NCBI Taxonomy" id="652676"/>
    <lineage>
        <taxon>unclassified sequences</taxon>
        <taxon>metagenomes</taxon>
        <taxon>ecological metagenomes</taxon>
    </lineage>
</organism>
<name>A0A3B0Y5W2_9ZZZZ</name>
<feature type="compositionally biased region" description="Polar residues" evidence="1">
    <location>
        <begin position="215"/>
        <end position="239"/>
    </location>
</feature>
<feature type="region of interest" description="Disordered" evidence="1">
    <location>
        <begin position="215"/>
        <end position="243"/>
    </location>
</feature>
<reference evidence="2" key="1">
    <citation type="submission" date="2018-06" db="EMBL/GenBank/DDBJ databases">
        <authorList>
            <person name="Zhirakovskaya E."/>
        </authorList>
    </citation>
    <scope>NUCLEOTIDE SEQUENCE</scope>
</reference>
<dbReference type="EMBL" id="UOFL01000101">
    <property type="protein sequence ID" value="VAW76168.1"/>
    <property type="molecule type" value="Genomic_DNA"/>
</dbReference>
<gene>
    <name evidence="2" type="ORF">MNBD_GAMMA12-1837</name>
</gene>
<sequence>MQMIMTYLAAEHKDLPPGSSNTADTFSPDAGVITTELNSDLYNKHLNEMGDQGWQLLSVQPIHKVEYTHIQNISVIGGFYFFWQKPADNGNALAFPMTSPSFPGAQPVQANNFQAAVKGDKTPGAPKNIAIKSQISVETSNKTKPESTQNNSEAQVSAKPIKTENRVSSIKKLLVEKSSKNHHKPQKSIDIPTDANTQLLRDIEDIHNLRSANNATAAKQSSPPLPHSKQNSNENVAKSTSKKQINKAIDEDLGVDADFDLDFDLDFDDVENTEYVKPKK</sequence>
<dbReference type="AlphaFoldDB" id="A0A3B0Y5W2"/>
<feature type="region of interest" description="Disordered" evidence="1">
    <location>
        <begin position="176"/>
        <end position="195"/>
    </location>
</feature>
<accession>A0A3B0Y5W2</accession>